<evidence type="ECO:0000259" key="2">
    <source>
        <dbReference type="Pfam" id="PF05232"/>
    </source>
</evidence>
<feature type="transmembrane region" description="Helical" evidence="1">
    <location>
        <begin position="125"/>
        <end position="147"/>
    </location>
</feature>
<evidence type="ECO:0000313" key="4">
    <source>
        <dbReference type="Proteomes" id="UP000199002"/>
    </source>
</evidence>
<feature type="domain" description="Chlorhexidine efflux transporter" evidence="2">
    <location>
        <begin position="22"/>
        <end position="84"/>
    </location>
</feature>
<feature type="transmembrane region" description="Helical" evidence="1">
    <location>
        <begin position="58"/>
        <end position="78"/>
    </location>
</feature>
<dbReference type="Pfam" id="PF05232">
    <property type="entry name" value="BTP"/>
    <property type="match status" value="2"/>
</dbReference>
<keyword evidence="1" id="KW-0812">Transmembrane</keyword>
<protein>
    <submittedName>
        <fullName evidence="3">Uncharacterized membrane protein</fullName>
    </submittedName>
</protein>
<name>A0A1H3Y0G9_9BURK</name>
<keyword evidence="4" id="KW-1185">Reference proteome</keyword>
<sequence length="168" mass="18419">MTVHAPVTLSVSPHPAAPGLQGVRRRVLYVTLYELIAIAVATWGLAVLTGQSAAHSSVASAAASAVAVVWNLLFNWAFERWESRQAVRGRSVRRRIAHAIGFEGGLVFTLVPLFAWWFNVSLWQAFVMDLALIVFFLCYTFVFNWGFDRVFGLPASAQGSVNSQHVGA</sequence>
<evidence type="ECO:0000256" key="1">
    <source>
        <dbReference type="SAM" id="Phobius"/>
    </source>
</evidence>
<keyword evidence="1" id="KW-0472">Membrane</keyword>
<dbReference type="Proteomes" id="UP000199002">
    <property type="component" value="Unassembled WGS sequence"/>
</dbReference>
<keyword evidence="1" id="KW-1133">Transmembrane helix</keyword>
<accession>A0A1H3Y0G9</accession>
<dbReference type="InterPro" id="IPR007896">
    <property type="entry name" value="BTP_bacteria"/>
</dbReference>
<evidence type="ECO:0000313" key="3">
    <source>
        <dbReference type="EMBL" id="SEA04581.1"/>
    </source>
</evidence>
<organism evidence="3 4">
    <name type="scientific">Acidovorax soli</name>
    <dbReference type="NCBI Taxonomy" id="592050"/>
    <lineage>
        <taxon>Bacteria</taxon>
        <taxon>Pseudomonadati</taxon>
        <taxon>Pseudomonadota</taxon>
        <taxon>Betaproteobacteria</taxon>
        <taxon>Burkholderiales</taxon>
        <taxon>Comamonadaceae</taxon>
        <taxon>Acidovorax</taxon>
    </lineage>
</organism>
<proteinExistence type="predicted"/>
<dbReference type="NCBIfam" id="NF033664">
    <property type="entry name" value="PACE_transport"/>
    <property type="match status" value="1"/>
</dbReference>
<dbReference type="EMBL" id="FNQJ01000004">
    <property type="protein sequence ID" value="SEA04581.1"/>
    <property type="molecule type" value="Genomic_DNA"/>
</dbReference>
<dbReference type="AlphaFoldDB" id="A0A1H3Y0G9"/>
<gene>
    <name evidence="3" type="ORF">SAMN05421875_104203</name>
</gene>
<reference evidence="4" key="1">
    <citation type="submission" date="2016-10" db="EMBL/GenBank/DDBJ databases">
        <authorList>
            <person name="Varghese N."/>
            <person name="Submissions S."/>
        </authorList>
    </citation>
    <scope>NUCLEOTIDE SEQUENCE [LARGE SCALE GENOMIC DNA]</scope>
    <source>
        <strain evidence="4">DSM 25157</strain>
    </source>
</reference>
<dbReference type="InterPro" id="IPR058208">
    <property type="entry name" value="PACE"/>
</dbReference>
<feature type="transmembrane region" description="Helical" evidence="1">
    <location>
        <begin position="27"/>
        <end position="46"/>
    </location>
</feature>
<feature type="domain" description="Chlorhexidine efflux transporter" evidence="2">
    <location>
        <begin position="90"/>
        <end position="152"/>
    </location>
</feature>
<feature type="transmembrane region" description="Helical" evidence="1">
    <location>
        <begin position="99"/>
        <end position="119"/>
    </location>
</feature>